<evidence type="ECO:0000256" key="3">
    <source>
        <dbReference type="ARBA" id="ARBA00022448"/>
    </source>
</evidence>
<comment type="caution">
    <text evidence="9">The sequence shown here is derived from an EMBL/GenBank/DDBJ whole genome shotgun (WGS) entry which is preliminary data.</text>
</comment>
<comment type="subcellular location">
    <subcellularLocation>
        <location evidence="1">Membrane</location>
        <topology evidence="1">Multi-pass membrane protein</topology>
    </subcellularLocation>
</comment>
<keyword evidence="6 8" id="KW-0472">Membrane</keyword>
<evidence type="ECO:0000256" key="1">
    <source>
        <dbReference type="ARBA" id="ARBA00004141"/>
    </source>
</evidence>
<evidence type="ECO:0000256" key="7">
    <source>
        <dbReference type="ARBA" id="ARBA00044504"/>
    </source>
</evidence>
<gene>
    <name evidence="9" type="ORF">E3N88_33425</name>
</gene>
<feature type="transmembrane region" description="Helical" evidence="8">
    <location>
        <begin position="278"/>
        <end position="298"/>
    </location>
</feature>
<dbReference type="PANTHER" id="PTHR10332">
    <property type="entry name" value="EQUILIBRATIVE NUCLEOSIDE TRANSPORTER"/>
    <property type="match status" value="1"/>
</dbReference>
<keyword evidence="3" id="KW-0813">Transport</keyword>
<proteinExistence type="inferred from homology"/>
<comment type="similarity">
    <text evidence="7">Belongs to the major facilitator superfamily. Phosphate:H(+) symporter (TC 2.A.1.9) family.</text>
</comment>
<dbReference type="InterPro" id="IPR002259">
    <property type="entry name" value="Eqnu_transpt"/>
</dbReference>
<feature type="transmembrane region" description="Helical" evidence="8">
    <location>
        <begin position="165"/>
        <end position="187"/>
    </location>
</feature>
<name>A0A5N6MBF5_9ASTR</name>
<feature type="transmembrane region" description="Helical" evidence="8">
    <location>
        <begin position="121"/>
        <end position="145"/>
    </location>
</feature>
<feature type="transmembrane region" description="Helical" evidence="8">
    <location>
        <begin position="93"/>
        <end position="109"/>
    </location>
</feature>
<keyword evidence="5 8" id="KW-1133">Transmembrane helix</keyword>
<dbReference type="Proteomes" id="UP000326396">
    <property type="component" value="Linkage Group LG6"/>
</dbReference>
<evidence type="ECO:0000256" key="6">
    <source>
        <dbReference type="ARBA" id="ARBA00023136"/>
    </source>
</evidence>
<dbReference type="SUPFAM" id="SSF103473">
    <property type="entry name" value="MFS general substrate transporter"/>
    <property type="match status" value="1"/>
</dbReference>
<dbReference type="PIRSF" id="PIRSF016379">
    <property type="entry name" value="ENT"/>
    <property type="match status" value="1"/>
</dbReference>
<sequence>MVMCWMFGLGTQLSWNITSTMGDYLYELFPDYHPARVLTLVYLPFCIATIMVFSYNEAIIDTRKRNITGYVLFFLCIFSFAALDLATSGSGGMRNYLGVCFLVALSGVADAHVQGGMVGDLALMCSEFIQFYLVGLASSGLFASILRLITKGAFENVKHGLRKGALVYLAISSIFEFLCIILYVFFFPKLPIVKYYRAKAAREGSKTVVSDLNAAGVQLELDQHTKANVNYQKRLNNKQLVYQNFDYLMDIFLICVIALSILPGFLYENTGTHKLGTWYPIVLVTTYHVSNLLSRYVPLIKCLKMESRKGLMILVLSRFLLIPAFYFTAKYCDQGWMIALVFVLGFSTGYPTICVMMAAPQPYIGPEKNALGNLLVLSLQIGILFGVALDWLWIIGNGNF</sequence>
<feature type="transmembrane region" description="Helical" evidence="8">
    <location>
        <begin position="371"/>
        <end position="394"/>
    </location>
</feature>
<feature type="transmembrane region" description="Helical" evidence="8">
    <location>
        <begin position="310"/>
        <end position="329"/>
    </location>
</feature>
<dbReference type="GO" id="GO:0005886">
    <property type="term" value="C:plasma membrane"/>
    <property type="evidence" value="ECO:0007669"/>
    <property type="project" value="TreeGrafter"/>
</dbReference>
<dbReference type="Pfam" id="PF01733">
    <property type="entry name" value="Nucleoside_tran"/>
    <property type="match status" value="1"/>
</dbReference>
<feature type="transmembrane region" description="Helical" evidence="8">
    <location>
        <begin position="335"/>
        <end position="359"/>
    </location>
</feature>
<dbReference type="InterPro" id="IPR036259">
    <property type="entry name" value="MFS_trans_sf"/>
</dbReference>
<dbReference type="OrthoDB" id="1856718at2759"/>
<feature type="transmembrane region" description="Helical" evidence="8">
    <location>
        <begin position="247"/>
        <end position="266"/>
    </location>
</feature>
<feature type="transmembrane region" description="Helical" evidence="8">
    <location>
        <begin position="38"/>
        <end position="55"/>
    </location>
</feature>
<protein>
    <recommendedName>
        <fullName evidence="11">Major facilitator superfamily (MFS) profile domain-containing protein</fullName>
    </recommendedName>
</protein>
<evidence type="ECO:0008006" key="11">
    <source>
        <dbReference type="Google" id="ProtNLM"/>
    </source>
</evidence>
<dbReference type="PRINTS" id="PR01130">
    <property type="entry name" value="DERENTRNSPRT"/>
</dbReference>
<reference evidence="9 10" key="1">
    <citation type="submission" date="2019-05" db="EMBL/GenBank/DDBJ databases">
        <title>Mikania micrantha, genome provides insights into the molecular mechanism of rapid growth.</title>
        <authorList>
            <person name="Liu B."/>
        </authorList>
    </citation>
    <scope>NUCLEOTIDE SEQUENCE [LARGE SCALE GENOMIC DNA]</scope>
    <source>
        <strain evidence="9">NLD-2019</strain>
        <tissue evidence="9">Leaf</tissue>
    </source>
</reference>
<dbReference type="EMBL" id="SZYD01000016">
    <property type="protein sequence ID" value="KAD3337904.1"/>
    <property type="molecule type" value="Genomic_DNA"/>
</dbReference>
<feature type="transmembrane region" description="Helical" evidence="8">
    <location>
        <begin position="67"/>
        <end position="87"/>
    </location>
</feature>
<evidence type="ECO:0000256" key="8">
    <source>
        <dbReference type="SAM" id="Phobius"/>
    </source>
</evidence>
<dbReference type="PANTHER" id="PTHR10332:SF91">
    <property type="entry name" value="EQUILIBRATIVE NUCLEOSIDE TRANSPORTER"/>
    <property type="match status" value="1"/>
</dbReference>
<dbReference type="GO" id="GO:0005337">
    <property type="term" value="F:nucleoside transmembrane transporter activity"/>
    <property type="evidence" value="ECO:0007669"/>
    <property type="project" value="InterPro"/>
</dbReference>
<keyword evidence="4 8" id="KW-0812">Transmembrane</keyword>
<evidence type="ECO:0000313" key="10">
    <source>
        <dbReference type="Proteomes" id="UP000326396"/>
    </source>
</evidence>
<organism evidence="9 10">
    <name type="scientific">Mikania micrantha</name>
    <name type="common">bitter vine</name>
    <dbReference type="NCBI Taxonomy" id="192012"/>
    <lineage>
        <taxon>Eukaryota</taxon>
        <taxon>Viridiplantae</taxon>
        <taxon>Streptophyta</taxon>
        <taxon>Embryophyta</taxon>
        <taxon>Tracheophyta</taxon>
        <taxon>Spermatophyta</taxon>
        <taxon>Magnoliopsida</taxon>
        <taxon>eudicotyledons</taxon>
        <taxon>Gunneridae</taxon>
        <taxon>Pentapetalae</taxon>
        <taxon>asterids</taxon>
        <taxon>campanulids</taxon>
        <taxon>Asterales</taxon>
        <taxon>Asteraceae</taxon>
        <taxon>Asteroideae</taxon>
        <taxon>Heliantheae alliance</taxon>
        <taxon>Eupatorieae</taxon>
        <taxon>Mikania</taxon>
    </lineage>
</organism>
<accession>A0A5N6MBF5</accession>
<comment type="similarity">
    <text evidence="2">Belongs to the SLC29A/ENT transporter (TC 2.A.57) family.</text>
</comment>
<evidence type="ECO:0000313" key="9">
    <source>
        <dbReference type="EMBL" id="KAD3337904.1"/>
    </source>
</evidence>
<dbReference type="AlphaFoldDB" id="A0A5N6MBF5"/>
<keyword evidence="10" id="KW-1185">Reference proteome</keyword>
<evidence type="ECO:0000256" key="5">
    <source>
        <dbReference type="ARBA" id="ARBA00022989"/>
    </source>
</evidence>
<evidence type="ECO:0000256" key="4">
    <source>
        <dbReference type="ARBA" id="ARBA00022692"/>
    </source>
</evidence>
<evidence type="ECO:0000256" key="2">
    <source>
        <dbReference type="ARBA" id="ARBA00007965"/>
    </source>
</evidence>